<dbReference type="SUPFAM" id="SSF50386">
    <property type="entry name" value="STI-like"/>
    <property type="match status" value="2"/>
</dbReference>
<dbReference type="AlphaFoldDB" id="A0A2G2X7V8"/>
<sequence>MEVLNVRQFIVPFLLVVALSTTSSLLVNAQSDSEPVLDDAGNPVLRGVNYVILPVGGGNGGGLQVTSPQYIGPNADESALGSSVQFSPAVDPKDNTIKISTDINVKFTSISLSGSSTVWRVNRNKDQQTMFVTVGGVEGNPGRETFDNWFKIDKYQDAYKFSYCPAVCSYCRTICGDVGILTESDGGRKLLFISGATSFFLVNAHGDSEPVLDDAGNPVLRGVNYVILPVGGGNGGGLRVTSAWNETSPRYIGPNADESALGSSVQFSPAVDPKDNTIKISTDINVKFTSISLYKSSTVWRVYRSVDQQTKTLFVTVGGVEGNPGRETFDNWFKIDKYEDAYKFSYCPAVCSDCGNICGDVGILTEGDGGRKLLFISGGIHPLKVKFHKV</sequence>
<name>A0A2G2X7V8_CAPBA</name>
<comment type="caution">
    <text evidence="4">The sequence shown here is derived from an EMBL/GenBank/DDBJ whole genome shotgun (WGS) entry which is preliminary data.</text>
</comment>
<organism evidence="4 5">
    <name type="scientific">Capsicum baccatum</name>
    <name type="common">Peruvian pepper</name>
    <dbReference type="NCBI Taxonomy" id="33114"/>
    <lineage>
        <taxon>Eukaryota</taxon>
        <taxon>Viridiplantae</taxon>
        <taxon>Streptophyta</taxon>
        <taxon>Embryophyta</taxon>
        <taxon>Tracheophyta</taxon>
        <taxon>Spermatophyta</taxon>
        <taxon>Magnoliopsida</taxon>
        <taxon>eudicotyledons</taxon>
        <taxon>Gunneridae</taxon>
        <taxon>Pentapetalae</taxon>
        <taxon>asterids</taxon>
        <taxon>lamiids</taxon>
        <taxon>Solanales</taxon>
        <taxon>Solanaceae</taxon>
        <taxon>Solanoideae</taxon>
        <taxon>Capsiceae</taxon>
        <taxon>Capsicum</taxon>
    </lineage>
</organism>
<dbReference type="EMBL" id="MLFT02000003">
    <property type="protein sequence ID" value="PHT53602.1"/>
    <property type="molecule type" value="Genomic_DNA"/>
</dbReference>
<dbReference type="Proteomes" id="UP000224567">
    <property type="component" value="Unassembled WGS sequence"/>
</dbReference>
<evidence type="ECO:0008006" key="6">
    <source>
        <dbReference type="Google" id="ProtNLM"/>
    </source>
</evidence>
<protein>
    <recommendedName>
        <fullName evidence="6">Miraculin</fullName>
    </recommendedName>
</protein>
<proteinExistence type="inferred from homology"/>
<evidence type="ECO:0000256" key="3">
    <source>
        <dbReference type="SAM" id="SignalP"/>
    </source>
</evidence>
<keyword evidence="3" id="KW-0732">Signal</keyword>
<evidence type="ECO:0000313" key="5">
    <source>
        <dbReference type="Proteomes" id="UP000224567"/>
    </source>
</evidence>
<dbReference type="OrthoDB" id="1872570at2759"/>
<dbReference type="PANTHER" id="PTHR33107">
    <property type="entry name" value="KUNITZ TRYPSIN INHIBITOR 2"/>
    <property type="match status" value="1"/>
</dbReference>
<evidence type="ECO:0000256" key="2">
    <source>
        <dbReference type="ARBA" id="ARBA00022690"/>
    </source>
</evidence>
<dbReference type="STRING" id="33114.A0A2G2X7V8"/>
<keyword evidence="2" id="KW-0646">Protease inhibitor</keyword>
<reference evidence="4 5" key="1">
    <citation type="journal article" date="2017" name="Genome Biol.">
        <title>New reference genome sequences of hot pepper reveal the massive evolution of plant disease-resistance genes by retroduplication.</title>
        <authorList>
            <person name="Kim S."/>
            <person name="Park J."/>
            <person name="Yeom S.I."/>
            <person name="Kim Y.M."/>
            <person name="Seo E."/>
            <person name="Kim K.T."/>
            <person name="Kim M.S."/>
            <person name="Lee J.M."/>
            <person name="Cheong K."/>
            <person name="Shin H.S."/>
            <person name="Kim S.B."/>
            <person name="Han K."/>
            <person name="Lee J."/>
            <person name="Park M."/>
            <person name="Lee H.A."/>
            <person name="Lee H.Y."/>
            <person name="Lee Y."/>
            <person name="Oh S."/>
            <person name="Lee J.H."/>
            <person name="Choi E."/>
            <person name="Choi E."/>
            <person name="Lee S.E."/>
            <person name="Jeon J."/>
            <person name="Kim H."/>
            <person name="Choi G."/>
            <person name="Song H."/>
            <person name="Lee J."/>
            <person name="Lee S.C."/>
            <person name="Kwon J.K."/>
            <person name="Lee H.Y."/>
            <person name="Koo N."/>
            <person name="Hong Y."/>
            <person name="Kim R.W."/>
            <person name="Kang W.H."/>
            <person name="Huh J.H."/>
            <person name="Kang B.C."/>
            <person name="Yang T.J."/>
            <person name="Lee Y.H."/>
            <person name="Bennetzen J.L."/>
            <person name="Choi D."/>
        </authorList>
    </citation>
    <scope>NUCLEOTIDE SEQUENCE [LARGE SCALE GENOMIC DNA]</scope>
    <source>
        <strain evidence="5">cv. PBC81</strain>
    </source>
</reference>
<evidence type="ECO:0000313" key="4">
    <source>
        <dbReference type="EMBL" id="PHT53602.1"/>
    </source>
</evidence>
<evidence type="ECO:0000256" key="1">
    <source>
        <dbReference type="ARBA" id="ARBA00005440"/>
    </source>
</evidence>
<accession>A0A2G2X7V8</accession>
<dbReference type="Gene3D" id="2.80.10.50">
    <property type="match status" value="2"/>
</dbReference>
<feature type="signal peptide" evidence="3">
    <location>
        <begin position="1"/>
        <end position="24"/>
    </location>
</feature>
<dbReference type="Pfam" id="PF00197">
    <property type="entry name" value="Kunitz_legume"/>
    <property type="match status" value="2"/>
</dbReference>
<comment type="similarity">
    <text evidence="1">Belongs to the protease inhibitor I3 (leguminous Kunitz-type inhibitor) family.</text>
</comment>
<dbReference type="PANTHER" id="PTHR33107:SF19">
    <property type="entry name" value="MIRACULIN-LIKE"/>
    <property type="match status" value="1"/>
</dbReference>
<feature type="chain" id="PRO_5013901785" description="Miraculin" evidence="3">
    <location>
        <begin position="25"/>
        <end position="390"/>
    </location>
</feature>
<dbReference type="SMART" id="SM00452">
    <property type="entry name" value="STI"/>
    <property type="match status" value="2"/>
</dbReference>
<dbReference type="InterPro" id="IPR002160">
    <property type="entry name" value="Prot_inh_Kunz-lg"/>
</dbReference>
<reference evidence="5" key="2">
    <citation type="journal article" date="2017" name="J. Anim. Genet.">
        <title>Multiple reference genome sequences of hot pepper reveal the massive evolution of plant disease resistance genes by retroduplication.</title>
        <authorList>
            <person name="Kim S."/>
            <person name="Park J."/>
            <person name="Yeom S.-I."/>
            <person name="Kim Y.-M."/>
            <person name="Seo E."/>
            <person name="Kim K.-T."/>
            <person name="Kim M.-S."/>
            <person name="Lee J.M."/>
            <person name="Cheong K."/>
            <person name="Shin H.-S."/>
            <person name="Kim S.-B."/>
            <person name="Han K."/>
            <person name="Lee J."/>
            <person name="Park M."/>
            <person name="Lee H.-A."/>
            <person name="Lee H.-Y."/>
            <person name="Lee Y."/>
            <person name="Oh S."/>
            <person name="Lee J.H."/>
            <person name="Choi E."/>
            <person name="Choi E."/>
            <person name="Lee S.E."/>
            <person name="Jeon J."/>
            <person name="Kim H."/>
            <person name="Choi G."/>
            <person name="Song H."/>
            <person name="Lee J."/>
            <person name="Lee S.-C."/>
            <person name="Kwon J.-K."/>
            <person name="Lee H.-Y."/>
            <person name="Koo N."/>
            <person name="Hong Y."/>
            <person name="Kim R.W."/>
            <person name="Kang W.-H."/>
            <person name="Huh J.H."/>
            <person name="Kang B.-C."/>
            <person name="Yang T.-J."/>
            <person name="Lee Y.-H."/>
            <person name="Bennetzen J.L."/>
            <person name="Choi D."/>
        </authorList>
    </citation>
    <scope>NUCLEOTIDE SEQUENCE [LARGE SCALE GENOMIC DNA]</scope>
    <source>
        <strain evidence="5">cv. PBC81</strain>
    </source>
</reference>
<gene>
    <name evidence="4" type="ORF">CQW23_08064</name>
</gene>
<dbReference type="GO" id="GO:0004866">
    <property type="term" value="F:endopeptidase inhibitor activity"/>
    <property type="evidence" value="ECO:0007669"/>
    <property type="project" value="InterPro"/>
</dbReference>
<dbReference type="InterPro" id="IPR011065">
    <property type="entry name" value="Kunitz_inhibitor_STI-like_sf"/>
</dbReference>
<keyword evidence="5" id="KW-1185">Reference proteome</keyword>